<dbReference type="PANTHER" id="PTHR43877">
    <property type="entry name" value="AMINOALKYLPHOSPHONATE N-ACETYLTRANSFERASE-RELATED-RELATED"/>
    <property type="match status" value="1"/>
</dbReference>
<dbReference type="RefSeq" id="WP_316781264.1">
    <property type="nucleotide sequence ID" value="NZ_JASMWN010000022.1"/>
</dbReference>
<dbReference type="EMBL" id="JASMWN010000022">
    <property type="protein sequence ID" value="MDU9006343.1"/>
    <property type="molecule type" value="Genomic_DNA"/>
</dbReference>
<name>A0ABU3VJS2_9RHOB</name>
<dbReference type="InterPro" id="IPR000182">
    <property type="entry name" value="GNAT_dom"/>
</dbReference>
<dbReference type="PANTHER" id="PTHR43877:SF1">
    <property type="entry name" value="ACETYLTRANSFERASE"/>
    <property type="match status" value="1"/>
</dbReference>
<dbReference type="CDD" id="cd04301">
    <property type="entry name" value="NAT_SF"/>
    <property type="match status" value="1"/>
</dbReference>
<accession>A0ABU3VJS2</accession>
<dbReference type="Gene3D" id="3.40.630.30">
    <property type="match status" value="1"/>
</dbReference>
<feature type="domain" description="N-acetyltransferase" evidence="3">
    <location>
        <begin position="6"/>
        <end position="165"/>
    </location>
</feature>
<organism evidence="4 5">
    <name type="scientific">Sedimentitalea todarodis</name>
    <dbReference type="NCBI Taxonomy" id="1631240"/>
    <lineage>
        <taxon>Bacteria</taxon>
        <taxon>Pseudomonadati</taxon>
        <taxon>Pseudomonadota</taxon>
        <taxon>Alphaproteobacteria</taxon>
        <taxon>Rhodobacterales</taxon>
        <taxon>Paracoccaceae</taxon>
        <taxon>Sedimentitalea</taxon>
    </lineage>
</organism>
<reference evidence="5" key="1">
    <citation type="submission" date="2023-05" db="EMBL/GenBank/DDBJ databases">
        <title>Sedimentitalea sp. nov. JM2-8.</title>
        <authorList>
            <person name="Huang J."/>
        </authorList>
    </citation>
    <scope>NUCLEOTIDE SEQUENCE [LARGE SCALE GENOMIC DNA]</scope>
    <source>
        <strain evidence="5">KHS03</strain>
    </source>
</reference>
<dbReference type="Pfam" id="PF13673">
    <property type="entry name" value="Acetyltransf_10"/>
    <property type="match status" value="1"/>
</dbReference>
<dbReference type="Proteomes" id="UP001255416">
    <property type="component" value="Unassembled WGS sequence"/>
</dbReference>
<keyword evidence="2 4" id="KW-0012">Acyltransferase</keyword>
<dbReference type="PROSITE" id="PS51186">
    <property type="entry name" value="GNAT"/>
    <property type="match status" value="1"/>
</dbReference>
<proteinExistence type="predicted"/>
<gene>
    <name evidence="4" type="ORF">QO231_21140</name>
</gene>
<evidence type="ECO:0000313" key="5">
    <source>
        <dbReference type="Proteomes" id="UP001255416"/>
    </source>
</evidence>
<dbReference type="SUPFAM" id="SSF55729">
    <property type="entry name" value="Acyl-CoA N-acyltransferases (Nat)"/>
    <property type="match status" value="1"/>
</dbReference>
<comment type="caution">
    <text evidence="4">The sequence shown here is derived from an EMBL/GenBank/DDBJ whole genome shotgun (WGS) entry which is preliminary data.</text>
</comment>
<dbReference type="InterPro" id="IPR016181">
    <property type="entry name" value="Acyl_CoA_acyltransferase"/>
</dbReference>
<evidence type="ECO:0000259" key="3">
    <source>
        <dbReference type="PROSITE" id="PS51186"/>
    </source>
</evidence>
<evidence type="ECO:0000256" key="2">
    <source>
        <dbReference type="ARBA" id="ARBA00023315"/>
    </source>
</evidence>
<keyword evidence="1 4" id="KW-0808">Transferase</keyword>
<dbReference type="GO" id="GO:0016746">
    <property type="term" value="F:acyltransferase activity"/>
    <property type="evidence" value="ECO:0007669"/>
    <property type="project" value="UniProtKB-KW"/>
</dbReference>
<protein>
    <submittedName>
        <fullName evidence="4">GNAT family N-acetyltransferase</fullName>
        <ecNumber evidence="4">2.3.1.-</ecNumber>
    </submittedName>
</protein>
<dbReference type="EC" id="2.3.1.-" evidence="4"/>
<dbReference type="InterPro" id="IPR050832">
    <property type="entry name" value="Bact_Acetyltransf"/>
</dbReference>
<keyword evidence="5" id="KW-1185">Reference proteome</keyword>
<evidence type="ECO:0000313" key="4">
    <source>
        <dbReference type="EMBL" id="MDU9006343.1"/>
    </source>
</evidence>
<evidence type="ECO:0000256" key="1">
    <source>
        <dbReference type="ARBA" id="ARBA00022679"/>
    </source>
</evidence>
<sequence length="171" mass="18713">MPSTEISLRTSTIADLAVVDALLSRAYPKLLKAHYPPSVLVTALPLISRAQPVLLQSGTYYVAEVEGHGIVGAGGWTRDRGSRHLGHIRHVVSDDRFQRRGIARALIRHTLNAAQAQAITEMECWSTLTAEPFYAALGFVSEGPMEITLRPGIGFPSVRMRMALPAARRRS</sequence>